<dbReference type="GO" id="GO:0016020">
    <property type="term" value="C:membrane"/>
    <property type="evidence" value="ECO:0007669"/>
    <property type="project" value="UniProtKB-SubCell"/>
</dbReference>
<evidence type="ECO:0000256" key="6">
    <source>
        <dbReference type="ARBA" id="ARBA00022723"/>
    </source>
</evidence>
<keyword evidence="5 14" id="KW-0812">Transmembrane</keyword>
<dbReference type="InterPro" id="IPR002401">
    <property type="entry name" value="Cyt_P450_E_grp-I"/>
</dbReference>
<dbReference type="GO" id="GO:0020037">
    <property type="term" value="F:heme binding"/>
    <property type="evidence" value="ECO:0007669"/>
    <property type="project" value="InterPro"/>
</dbReference>
<evidence type="ECO:0000256" key="1">
    <source>
        <dbReference type="ARBA" id="ARBA00001971"/>
    </source>
</evidence>
<accession>A0A9P4LYB3</accession>
<gene>
    <name evidence="15" type="ORF">K490DRAFT_70264</name>
</gene>
<dbReference type="GO" id="GO:0004497">
    <property type="term" value="F:monooxygenase activity"/>
    <property type="evidence" value="ECO:0007669"/>
    <property type="project" value="UniProtKB-KW"/>
</dbReference>
<dbReference type="PRINTS" id="PR00463">
    <property type="entry name" value="EP450I"/>
</dbReference>
<evidence type="ECO:0000256" key="3">
    <source>
        <dbReference type="ARBA" id="ARBA00010617"/>
    </source>
</evidence>
<keyword evidence="7 14" id="KW-1133">Transmembrane helix</keyword>
<evidence type="ECO:0000256" key="13">
    <source>
        <dbReference type="RuleBase" id="RU000461"/>
    </source>
</evidence>
<dbReference type="GO" id="GO:0009403">
    <property type="term" value="P:toxin biosynthetic process"/>
    <property type="evidence" value="ECO:0007669"/>
    <property type="project" value="UniProtKB-ARBA"/>
</dbReference>
<dbReference type="FunFam" id="1.10.630.10:FF:000047">
    <property type="entry name" value="Cytochrome P450 monooxygenase"/>
    <property type="match status" value="1"/>
</dbReference>
<dbReference type="EMBL" id="ML978711">
    <property type="protein sequence ID" value="KAF2091421.1"/>
    <property type="molecule type" value="Genomic_DNA"/>
</dbReference>
<dbReference type="GO" id="GO:0005506">
    <property type="term" value="F:iron ion binding"/>
    <property type="evidence" value="ECO:0007669"/>
    <property type="project" value="InterPro"/>
</dbReference>
<keyword evidence="16" id="KW-1185">Reference proteome</keyword>
<comment type="caution">
    <text evidence="15">The sequence shown here is derived from an EMBL/GenBank/DDBJ whole genome shotgun (WGS) entry which is preliminary data.</text>
</comment>
<evidence type="ECO:0000256" key="9">
    <source>
        <dbReference type="ARBA" id="ARBA00023004"/>
    </source>
</evidence>
<evidence type="ECO:0000256" key="8">
    <source>
        <dbReference type="ARBA" id="ARBA00023002"/>
    </source>
</evidence>
<dbReference type="OrthoDB" id="1470350at2759"/>
<keyword evidence="4 12" id="KW-0349">Heme</keyword>
<feature type="binding site" description="axial binding residue" evidence="12">
    <location>
        <position position="442"/>
    </location>
    <ligand>
        <name>heme</name>
        <dbReference type="ChEBI" id="CHEBI:30413"/>
    </ligand>
    <ligandPart>
        <name>Fe</name>
        <dbReference type="ChEBI" id="CHEBI:18248"/>
    </ligandPart>
</feature>
<organism evidence="15 16">
    <name type="scientific">Saccharata proteae CBS 121410</name>
    <dbReference type="NCBI Taxonomy" id="1314787"/>
    <lineage>
        <taxon>Eukaryota</taxon>
        <taxon>Fungi</taxon>
        <taxon>Dikarya</taxon>
        <taxon>Ascomycota</taxon>
        <taxon>Pezizomycotina</taxon>
        <taxon>Dothideomycetes</taxon>
        <taxon>Dothideomycetes incertae sedis</taxon>
        <taxon>Botryosphaeriales</taxon>
        <taxon>Saccharataceae</taxon>
        <taxon>Saccharata</taxon>
    </lineage>
</organism>
<comment type="similarity">
    <text evidence="3 13">Belongs to the cytochrome P450 family.</text>
</comment>
<keyword evidence="8 13" id="KW-0560">Oxidoreductase</keyword>
<protein>
    <submittedName>
        <fullName evidence="15">Benzoate 4-monooxygenase cytochrome P450</fullName>
    </submittedName>
</protein>
<keyword evidence="6 12" id="KW-0479">Metal-binding</keyword>
<evidence type="ECO:0000256" key="12">
    <source>
        <dbReference type="PIRSR" id="PIRSR602401-1"/>
    </source>
</evidence>
<reference evidence="15" key="1">
    <citation type="journal article" date="2020" name="Stud. Mycol.">
        <title>101 Dothideomycetes genomes: a test case for predicting lifestyles and emergence of pathogens.</title>
        <authorList>
            <person name="Haridas S."/>
            <person name="Albert R."/>
            <person name="Binder M."/>
            <person name="Bloem J."/>
            <person name="Labutti K."/>
            <person name="Salamov A."/>
            <person name="Andreopoulos B."/>
            <person name="Baker S."/>
            <person name="Barry K."/>
            <person name="Bills G."/>
            <person name="Bluhm B."/>
            <person name="Cannon C."/>
            <person name="Castanera R."/>
            <person name="Culley D."/>
            <person name="Daum C."/>
            <person name="Ezra D."/>
            <person name="Gonzalez J."/>
            <person name="Henrissat B."/>
            <person name="Kuo A."/>
            <person name="Liang C."/>
            <person name="Lipzen A."/>
            <person name="Lutzoni F."/>
            <person name="Magnuson J."/>
            <person name="Mondo S."/>
            <person name="Nolan M."/>
            <person name="Ohm R."/>
            <person name="Pangilinan J."/>
            <person name="Park H.-J."/>
            <person name="Ramirez L."/>
            <person name="Alfaro M."/>
            <person name="Sun H."/>
            <person name="Tritt A."/>
            <person name="Yoshinaga Y."/>
            <person name="Zwiers L.-H."/>
            <person name="Turgeon B."/>
            <person name="Goodwin S."/>
            <person name="Spatafora J."/>
            <person name="Crous P."/>
            <person name="Grigoriev I."/>
        </authorList>
    </citation>
    <scope>NUCLEOTIDE SEQUENCE</scope>
    <source>
        <strain evidence="15">CBS 121410</strain>
    </source>
</reference>
<sequence>MVEITALNAVGAAFFTLVAYFISSTIYNIFFHPLRSYPGPLLNAASPLPRAWQRISGTEIPNLHRLHQQYGDVVRLSPNELDFIDPKAWKEIHGHPIGGKPALPKDPRSYGPASYDEPGMFVSDDVSHARQRRIFSHAFSDRALKEQEPLLSKYVHLLVHQLTTKSASGPLDLVKWYNFTTFDVMGDLTFGEPLQLLQGSEYNAWVGNIFGALKLLGMMNSLRFYFPMALSLLQLMIPPSLKAKSDEHKRFTKDRVTKRLEQETERPDIWSLVMRRKDDALKALTMGEMLANAEVFMIAGTETTATLLSGCTFYLLKNPDVMKKLAEEVRGSFASKEEMTLESLRRLPFMNACLEEALRMYPPVPVGLPRRTPRQGFEVCGKLVPGNVTIMISQYPAYRSPKNFALPDEFHPERWMTELDDPRFKNDNKATLQPFSLGPRNCIGKNLAYHEMRLILANIVYHFDLSLCEESANWSDQKTWALWEKHPLMVRVEPVVRG</sequence>
<proteinExistence type="inferred from homology"/>
<keyword evidence="10 13" id="KW-0503">Monooxygenase</keyword>
<keyword evidence="9 12" id="KW-0408">Iron</keyword>
<dbReference type="PRINTS" id="PR00385">
    <property type="entry name" value="P450"/>
</dbReference>
<dbReference type="AlphaFoldDB" id="A0A9P4LYB3"/>
<dbReference type="GO" id="GO:0016705">
    <property type="term" value="F:oxidoreductase activity, acting on paired donors, with incorporation or reduction of molecular oxygen"/>
    <property type="evidence" value="ECO:0007669"/>
    <property type="project" value="InterPro"/>
</dbReference>
<dbReference type="InterPro" id="IPR001128">
    <property type="entry name" value="Cyt_P450"/>
</dbReference>
<evidence type="ECO:0000256" key="2">
    <source>
        <dbReference type="ARBA" id="ARBA00004167"/>
    </source>
</evidence>
<evidence type="ECO:0000256" key="5">
    <source>
        <dbReference type="ARBA" id="ARBA00022692"/>
    </source>
</evidence>
<comment type="subcellular location">
    <subcellularLocation>
        <location evidence="2">Membrane</location>
        <topology evidence="2">Single-pass membrane protein</topology>
    </subcellularLocation>
</comment>
<dbReference type="InterPro" id="IPR017972">
    <property type="entry name" value="Cyt_P450_CS"/>
</dbReference>
<keyword evidence="11 14" id="KW-0472">Membrane</keyword>
<evidence type="ECO:0000256" key="11">
    <source>
        <dbReference type="ARBA" id="ARBA00023136"/>
    </source>
</evidence>
<dbReference type="PANTHER" id="PTHR24305:SF210">
    <property type="entry name" value="CYTOCHROME P450 MONOOXYGENASE ASQL-RELATED"/>
    <property type="match status" value="1"/>
</dbReference>
<dbReference type="Proteomes" id="UP000799776">
    <property type="component" value="Unassembled WGS sequence"/>
</dbReference>
<feature type="transmembrane region" description="Helical" evidence="14">
    <location>
        <begin position="6"/>
        <end position="30"/>
    </location>
</feature>
<dbReference type="InterPro" id="IPR036396">
    <property type="entry name" value="Cyt_P450_sf"/>
</dbReference>
<comment type="cofactor">
    <cofactor evidence="1 12">
        <name>heme</name>
        <dbReference type="ChEBI" id="CHEBI:30413"/>
    </cofactor>
</comment>
<dbReference type="PANTHER" id="PTHR24305">
    <property type="entry name" value="CYTOCHROME P450"/>
    <property type="match status" value="1"/>
</dbReference>
<dbReference type="InterPro" id="IPR050121">
    <property type="entry name" value="Cytochrome_P450_monoxygenase"/>
</dbReference>
<evidence type="ECO:0000313" key="16">
    <source>
        <dbReference type="Proteomes" id="UP000799776"/>
    </source>
</evidence>
<evidence type="ECO:0000256" key="10">
    <source>
        <dbReference type="ARBA" id="ARBA00023033"/>
    </source>
</evidence>
<name>A0A9P4LYB3_9PEZI</name>
<evidence type="ECO:0000313" key="15">
    <source>
        <dbReference type="EMBL" id="KAF2091421.1"/>
    </source>
</evidence>
<evidence type="ECO:0000256" key="7">
    <source>
        <dbReference type="ARBA" id="ARBA00022989"/>
    </source>
</evidence>
<dbReference type="Pfam" id="PF00067">
    <property type="entry name" value="p450"/>
    <property type="match status" value="1"/>
</dbReference>
<evidence type="ECO:0000256" key="4">
    <source>
        <dbReference type="ARBA" id="ARBA00022617"/>
    </source>
</evidence>
<dbReference type="Gene3D" id="1.10.630.10">
    <property type="entry name" value="Cytochrome P450"/>
    <property type="match status" value="1"/>
</dbReference>
<evidence type="ECO:0000256" key="14">
    <source>
        <dbReference type="SAM" id="Phobius"/>
    </source>
</evidence>
<dbReference type="CDD" id="cd11058">
    <property type="entry name" value="CYP60B-like"/>
    <property type="match status" value="1"/>
</dbReference>
<dbReference type="SUPFAM" id="SSF48264">
    <property type="entry name" value="Cytochrome P450"/>
    <property type="match status" value="1"/>
</dbReference>
<dbReference type="PROSITE" id="PS00086">
    <property type="entry name" value="CYTOCHROME_P450"/>
    <property type="match status" value="1"/>
</dbReference>